<proteinExistence type="predicted"/>
<feature type="compositionally biased region" description="Polar residues" evidence="1">
    <location>
        <begin position="67"/>
        <end position="87"/>
    </location>
</feature>
<feature type="compositionally biased region" description="Low complexity" evidence="1">
    <location>
        <begin position="43"/>
        <end position="58"/>
    </location>
</feature>
<evidence type="ECO:0000313" key="3">
    <source>
        <dbReference type="Proteomes" id="UP001305414"/>
    </source>
</evidence>
<organism evidence="2 3">
    <name type="scientific">Xylaria bambusicola</name>
    <dbReference type="NCBI Taxonomy" id="326684"/>
    <lineage>
        <taxon>Eukaryota</taxon>
        <taxon>Fungi</taxon>
        <taxon>Dikarya</taxon>
        <taxon>Ascomycota</taxon>
        <taxon>Pezizomycotina</taxon>
        <taxon>Sordariomycetes</taxon>
        <taxon>Xylariomycetidae</taxon>
        <taxon>Xylariales</taxon>
        <taxon>Xylariaceae</taxon>
        <taxon>Xylaria</taxon>
    </lineage>
</organism>
<evidence type="ECO:0000313" key="2">
    <source>
        <dbReference type="EMBL" id="KAK5633620.1"/>
    </source>
</evidence>
<feature type="compositionally biased region" description="Basic and acidic residues" evidence="1">
    <location>
        <begin position="126"/>
        <end position="153"/>
    </location>
</feature>
<dbReference type="EMBL" id="JAWHQM010000034">
    <property type="protein sequence ID" value="KAK5633620.1"/>
    <property type="molecule type" value="Genomic_DNA"/>
</dbReference>
<protein>
    <submittedName>
        <fullName evidence="2">Uncharacterized protein</fullName>
    </submittedName>
</protein>
<reference evidence="2 3" key="1">
    <citation type="submission" date="2023-10" db="EMBL/GenBank/DDBJ databases">
        <title>Draft genome sequence of Xylaria bambusicola isolate GMP-LS, the root and basal stem rot pathogen of sugarcane in Indonesia.</title>
        <authorList>
            <person name="Selvaraj P."/>
            <person name="Muralishankar V."/>
            <person name="Muruganantham S."/>
            <person name="Sp S."/>
            <person name="Haryani S."/>
            <person name="Lau K.J.X."/>
            <person name="Naqvi N.I."/>
        </authorList>
    </citation>
    <scope>NUCLEOTIDE SEQUENCE [LARGE SCALE GENOMIC DNA]</scope>
    <source>
        <strain evidence="2">GMP-LS</strain>
    </source>
</reference>
<accession>A0AAN7Z1I2</accession>
<name>A0AAN7Z1I2_9PEZI</name>
<comment type="caution">
    <text evidence="2">The sequence shown here is derived from an EMBL/GenBank/DDBJ whole genome shotgun (WGS) entry which is preliminary data.</text>
</comment>
<dbReference type="Proteomes" id="UP001305414">
    <property type="component" value="Unassembled WGS sequence"/>
</dbReference>
<gene>
    <name evidence="2" type="ORF">RRF57_009334</name>
</gene>
<evidence type="ECO:0000256" key="1">
    <source>
        <dbReference type="SAM" id="MobiDB-lite"/>
    </source>
</evidence>
<feature type="compositionally biased region" description="Polar residues" evidence="1">
    <location>
        <begin position="100"/>
        <end position="110"/>
    </location>
</feature>
<dbReference type="AlphaFoldDB" id="A0AAN7Z1I2"/>
<feature type="region of interest" description="Disordered" evidence="1">
    <location>
        <begin position="43"/>
        <end position="153"/>
    </location>
</feature>
<keyword evidence="3" id="KW-1185">Reference proteome</keyword>
<sequence>MSSDHKHQIAQECLESLRAQYGRLDPKDNANESSWNTTLISSFFGRQSRPSQQSPAASLRRPVDQLLPQNTRQASNHSLRSIASQGHANGAGADIHAGISRTQSVSSTPSRWAPSVSEYQETIPEIYERPRDRRPFHERMAVLRENGVDNRYS</sequence>